<evidence type="ECO:0000256" key="1">
    <source>
        <dbReference type="ARBA" id="ARBA00004127"/>
    </source>
</evidence>
<feature type="transmembrane region" description="Helical" evidence="10">
    <location>
        <begin position="368"/>
        <end position="385"/>
    </location>
</feature>
<keyword evidence="14" id="KW-1185">Reference proteome</keyword>
<organism evidence="13 14">
    <name type="scientific">Sporichthya brevicatena</name>
    <dbReference type="NCBI Taxonomy" id="171442"/>
    <lineage>
        <taxon>Bacteria</taxon>
        <taxon>Bacillati</taxon>
        <taxon>Actinomycetota</taxon>
        <taxon>Actinomycetes</taxon>
        <taxon>Sporichthyales</taxon>
        <taxon>Sporichthyaceae</taxon>
        <taxon>Sporichthya</taxon>
    </lineage>
</organism>
<gene>
    <name evidence="13" type="ORF">GCM10009547_02500</name>
</gene>
<dbReference type="PANTHER" id="PTHR10050:SF46">
    <property type="entry name" value="PROTEIN O-MANNOSYL-TRANSFERASE 2"/>
    <property type="match status" value="1"/>
</dbReference>
<keyword evidence="10" id="KW-1003">Cell membrane</keyword>
<reference evidence="13 14" key="1">
    <citation type="journal article" date="2019" name="Int. J. Syst. Evol. Microbiol.">
        <title>The Global Catalogue of Microorganisms (GCM) 10K type strain sequencing project: providing services to taxonomists for standard genome sequencing and annotation.</title>
        <authorList>
            <consortium name="The Broad Institute Genomics Platform"/>
            <consortium name="The Broad Institute Genome Sequencing Center for Infectious Disease"/>
            <person name="Wu L."/>
            <person name="Ma J."/>
        </authorList>
    </citation>
    <scope>NUCLEOTIDE SEQUENCE [LARGE SCALE GENOMIC DNA]</scope>
    <source>
        <strain evidence="13 14">JCM 10671</strain>
    </source>
</reference>
<feature type="transmembrane region" description="Helical" evidence="10">
    <location>
        <begin position="100"/>
        <end position="122"/>
    </location>
</feature>
<feature type="domain" description="ArnT-like N-terminal" evidence="11">
    <location>
        <begin position="13"/>
        <end position="229"/>
    </location>
</feature>
<dbReference type="PANTHER" id="PTHR10050">
    <property type="entry name" value="DOLICHYL-PHOSPHATE-MANNOSE--PROTEIN MANNOSYLTRANSFERASE"/>
    <property type="match status" value="1"/>
</dbReference>
<evidence type="ECO:0000256" key="6">
    <source>
        <dbReference type="ARBA" id="ARBA00022692"/>
    </source>
</evidence>
<comment type="similarity">
    <text evidence="3 10">Belongs to the glycosyltransferase 39 family.</text>
</comment>
<dbReference type="Pfam" id="PF16192">
    <property type="entry name" value="PMT_4TMC"/>
    <property type="match status" value="1"/>
</dbReference>
<dbReference type="Proteomes" id="UP001500957">
    <property type="component" value="Unassembled WGS sequence"/>
</dbReference>
<keyword evidence="7 10" id="KW-1133">Transmembrane helix</keyword>
<keyword evidence="4 10" id="KW-0328">Glycosyltransferase</keyword>
<comment type="pathway">
    <text evidence="2 10">Protein modification; protein glycosylation.</text>
</comment>
<dbReference type="EMBL" id="BAAAHE010000002">
    <property type="protein sequence ID" value="GAA0604206.1"/>
    <property type="molecule type" value="Genomic_DNA"/>
</dbReference>
<evidence type="ECO:0000256" key="3">
    <source>
        <dbReference type="ARBA" id="ARBA00007222"/>
    </source>
</evidence>
<keyword evidence="5 10" id="KW-0808">Transferase</keyword>
<evidence type="ECO:0000256" key="8">
    <source>
        <dbReference type="ARBA" id="ARBA00023136"/>
    </source>
</evidence>
<protein>
    <recommendedName>
        <fullName evidence="9 10">Polyprenol-phosphate-mannose--protein mannosyltransferase</fullName>
        <ecNumber evidence="10">2.4.1.-</ecNumber>
    </recommendedName>
</protein>
<keyword evidence="6 10" id="KW-0812">Transmembrane</keyword>
<feature type="transmembrane region" description="Helical" evidence="10">
    <location>
        <begin position="459"/>
        <end position="479"/>
    </location>
</feature>
<dbReference type="Pfam" id="PF02366">
    <property type="entry name" value="PMT"/>
    <property type="match status" value="1"/>
</dbReference>
<evidence type="ECO:0000313" key="14">
    <source>
        <dbReference type="Proteomes" id="UP001500957"/>
    </source>
</evidence>
<feature type="transmembrane region" description="Helical" evidence="10">
    <location>
        <begin position="151"/>
        <end position="171"/>
    </location>
</feature>
<comment type="caution">
    <text evidence="13">The sequence shown here is derived from an EMBL/GenBank/DDBJ whole genome shotgun (WGS) entry which is preliminary data.</text>
</comment>
<evidence type="ECO:0000256" key="9">
    <source>
        <dbReference type="ARBA" id="ARBA00093617"/>
    </source>
</evidence>
<feature type="transmembrane region" description="Helical" evidence="10">
    <location>
        <begin position="201"/>
        <end position="231"/>
    </location>
</feature>
<dbReference type="InterPro" id="IPR027005">
    <property type="entry name" value="PMT-like"/>
</dbReference>
<comment type="subcellular location">
    <subcellularLocation>
        <location evidence="10">Cell membrane</location>
    </subcellularLocation>
    <subcellularLocation>
        <location evidence="1">Endomembrane system</location>
        <topology evidence="1">Multi-pass membrane protein</topology>
    </subcellularLocation>
</comment>
<feature type="transmembrane region" description="Helical" evidence="10">
    <location>
        <begin position="128"/>
        <end position="146"/>
    </location>
</feature>
<feature type="transmembrane region" description="Helical" evidence="10">
    <location>
        <begin position="6"/>
        <end position="24"/>
    </location>
</feature>
<feature type="transmembrane region" description="Helical" evidence="10">
    <location>
        <begin position="415"/>
        <end position="438"/>
    </location>
</feature>
<evidence type="ECO:0000259" key="11">
    <source>
        <dbReference type="Pfam" id="PF02366"/>
    </source>
</evidence>
<evidence type="ECO:0000313" key="13">
    <source>
        <dbReference type="EMBL" id="GAA0604206.1"/>
    </source>
</evidence>
<comment type="function">
    <text evidence="10">Protein O-mannosyltransferase that catalyzes the transfer of a single mannose residue from a polyprenol phospho-mannosyl lipidic donor to the hydroxyl group of selected serine and threonine residues in acceptor proteins.</text>
</comment>
<evidence type="ECO:0000256" key="5">
    <source>
        <dbReference type="ARBA" id="ARBA00022679"/>
    </source>
</evidence>
<accession>A0ABN1G4X0</accession>
<sequence>MPTGLWAWLGPLLVTVFGGFLRFWNLGRPNAVVFDETYYVKDSWSILNHGYERAYARGADAKLVRGDEDILLDRATFIVHPPVGKWVIALGEKVGGLDAVGWRLGVAVIGTASIFLIARVGIRLTRSIVLGCLAGFLLAVDGLAVVMSRTALLDGSLSFFLLAAFACLLVDRDHAFERAQRLVDRGGAGERLRLGVRPWRIAAGLCCGLAVGTKWSALPFLALFGILAVLWDRSARAVAGEPKPLRSMLRRDAVPAFVSLVGLSAVVYVVSWSGWLATGGGWSRQWAAGRDTAFPFIPDALRSLWHYHDEMRVFHTNLTEDHPYESHPWGWLVLARPVAYWSEDDDLGEHGCEARRCVREVLGIGTPMLWWAATVALVWLLWRWAGARDWRAGALLGGVAAGWLPWFRYEDRPMFFFYAISFLPFLVLGLTMALGALVGPAPGVGASKRERRRRQLGSWAAGALVLAVVLNFFYLYPLLTGGSLPRGEWLDRMWFKTWI</sequence>
<evidence type="ECO:0000256" key="4">
    <source>
        <dbReference type="ARBA" id="ARBA00022676"/>
    </source>
</evidence>
<proteinExistence type="inferred from homology"/>
<evidence type="ECO:0000256" key="2">
    <source>
        <dbReference type="ARBA" id="ARBA00004922"/>
    </source>
</evidence>
<keyword evidence="8 10" id="KW-0472">Membrane</keyword>
<evidence type="ECO:0000259" key="12">
    <source>
        <dbReference type="Pfam" id="PF16192"/>
    </source>
</evidence>
<dbReference type="InterPro" id="IPR032421">
    <property type="entry name" value="PMT_4TMC"/>
</dbReference>
<evidence type="ECO:0000256" key="10">
    <source>
        <dbReference type="RuleBase" id="RU367007"/>
    </source>
</evidence>
<feature type="transmembrane region" description="Helical" evidence="10">
    <location>
        <begin position="252"/>
        <end position="275"/>
    </location>
</feature>
<evidence type="ECO:0000256" key="7">
    <source>
        <dbReference type="ARBA" id="ARBA00022989"/>
    </source>
</evidence>
<name>A0ABN1G4X0_9ACTN</name>
<dbReference type="InterPro" id="IPR003342">
    <property type="entry name" value="ArnT-like_N"/>
</dbReference>
<feature type="domain" description="Protein O-mannosyl-transferase C-terminal four TM" evidence="12">
    <location>
        <begin position="301"/>
        <end position="498"/>
    </location>
</feature>
<dbReference type="EC" id="2.4.1.-" evidence="10"/>